<feature type="transmembrane region" description="Helical" evidence="18">
    <location>
        <begin position="299"/>
        <end position="320"/>
    </location>
</feature>
<keyword evidence="22" id="KW-1185">Reference proteome</keyword>
<feature type="region of interest" description="Disordered" evidence="19">
    <location>
        <begin position="201"/>
        <end position="253"/>
    </location>
</feature>
<feature type="compositionally biased region" description="Polar residues" evidence="19">
    <location>
        <begin position="73"/>
        <end position="83"/>
    </location>
</feature>
<evidence type="ECO:0000256" key="12">
    <source>
        <dbReference type="ARBA" id="ARBA00023055"/>
    </source>
</evidence>
<feature type="transmembrane region" description="Helical" evidence="18">
    <location>
        <begin position="695"/>
        <end position="716"/>
    </location>
</feature>
<evidence type="ECO:0000256" key="13">
    <source>
        <dbReference type="ARBA" id="ARBA00023136"/>
    </source>
</evidence>
<comment type="subcellular location">
    <subcellularLocation>
        <location evidence="1">Cytoplasmic vesicle membrane</location>
        <topology evidence="1">Multi-pass membrane protein</topology>
    </subcellularLocation>
    <subcellularLocation>
        <location evidence="2">Endoplasmic reticulum membrane</location>
        <topology evidence="2">Multi-pass membrane protein</topology>
    </subcellularLocation>
    <subcellularLocation>
        <location evidence="4">Golgi apparatus membrane</location>
        <topology evidence="4">Multi-pass membrane protein</topology>
    </subcellularLocation>
    <subcellularLocation>
        <location evidence="3 18">Preautophagosomal structure membrane</location>
        <topology evidence="3 18">Multi-pass membrane protein</topology>
    </subcellularLocation>
</comment>
<keyword evidence="7 18" id="KW-0813">Transport</keyword>
<evidence type="ECO:0000256" key="19">
    <source>
        <dbReference type="SAM" id="MobiDB-lite"/>
    </source>
</evidence>
<dbReference type="OrthoDB" id="2020634at2759"/>
<protein>
    <recommendedName>
        <fullName evidence="6 18">Autophagy-related protein 9</fullName>
    </recommendedName>
</protein>
<dbReference type="GO" id="GO:0005789">
    <property type="term" value="C:endoplasmic reticulum membrane"/>
    <property type="evidence" value="ECO:0007669"/>
    <property type="project" value="UniProtKB-SubCell"/>
</dbReference>
<evidence type="ECO:0000256" key="8">
    <source>
        <dbReference type="ARBA" id="ARBA00022692"/>
    </source>
</evidence>
<comment type="catalytic activity">
    <reaction evidence="14">
        <text>a 1,2-diacyl-sn-glycero-3-phospho-L-serine(in) = a 1,2-diacyl-sn-glycero-3-phospho-L-serine(out)</text>
        <dbReference type="Rhea" id="RHEA:38663"/>
        <dbReference type="ChEBI" id="CHEBI:57262"/>
    </reaction>
</comment>
<dbReference type="Proteomes" id="UP000320475">
    <property type="component" value="Unassembled WGS sequence"/>
</dbReference>
<sequence length="970" mass="109764">MDYTVEGDHDHDHDQDNRHRRGLPYSPSFLDLAPNPADSTTLHTSATTSTSSLKHGTYQPPDLDLNHDHHHPSTSALPATQSSTTTHTIHHHPPFARTLLNSPDGPPPPIPTSQWRQSALSTSHHTSVNTRPPSRLQQPQQRNSSYQPPDLYDDDDTDDDDRHGTKHLQYQNALDPADSDDGSVSPSIMIEMEPFAKNELHDNHQLPHPTELPDNAESKSRNIDTGNRKGNISLRPGTGSVSHTATDASSRNQGAYNAKHRAQRIWTSQKNLDVFLKRIYEYYTSKGLTCIVLARSTNLIIAAFIVGFSTFLFHCVDHSLVPKSRRLSDVLKDQCMSRLPVFTTMFLFVFVVWWCWTLFRVIFEIPALLEMQQFFTHVLEITEGDLQHIHWQDVVPRITRLRSLPGFNPAHIPAIEKLDAHTLANRIFRIDNHMIAMYNKDILDLSVPFPIPLPYVGRRQFSTKIMEWNLNYCIWTWAFDERGVIRKRFLRDVNRAQLINELKRRFHYAALFNIVVGPFLFIFMMMHYFFRYTAEYQKNPGTLAARSFTPFAMWKMREFNEPPHLLQERLNHSFKTAMKYMSSFPKEHVIICARFVAFIAGSFAAVLAVLALLDEDFLLEFQITQGQTVLFYIGVFGGVAAVARGMVPEETQVVAPEPLFREVVEFTHYLPSDWRGKLHTEEVRNEFGVLFEYKIVLFLHEILSVVFAPLILFFSLPGCAEGIVDFFREFTVSVDALGHVCSFAVFDFKRHGNIKYGAPSQTSNEYYMSKEGKMEQSFLNFKANNPDWEPNTDGSLFIANVMSRRNDIPSASMAGGMTPADTLSFPRPTSNGGAAGGGRPPFGPAVPTALNLQHDILGHSAVGINRVYGSPAKLRRPPHVKFDPRPLLQHQPTHTIPVSQLHGAPHPLHQQPSPHLFSPSSGYSAVGMSQYTSQSMLASEMSDGNNWNNNPALGLFALLDAVYEANRTLY</sequence>
<dbReference type="GO" id="GO:0034727">
    <property type="term" value="P:piecemeal microautophagy of the nucleus"/>
    <property type="evidence" value="ECO:0007669"/>
    <property type="project" value="TreeGrafter"/>
</dbReference>
<evidence type="ECO:0000256" key="7">
    <source>
        <dbReference type="ARBA" id="ARBA00022448"/>
    </source>
</evidence>
<dbReference type="GO" id="GO:0061709">
    <property type="term" value="P:reticulophagy"/>
    <property type="evidence" value="ECO:0007669"/>
    <property type="project" value="TreeGrafter"/>
</dbReference>
<evidence type="ECO:0000256" key="17">
    <source>
        <dbReference type="ARBA" id="ARBA00024631"/>
    </source>
</evidence>
<keyword evidence="10 18" id="KW-0072">Autophagy</keyword>
<proteinExistence type="inferred from homology"/>
<evidence type="ECO:0000256" key="9">
    <source>
        <dbReference type="ARBA" id="ARBA00022989"/>
    </source>
</evidence>
<organism evidence="20 23">
    <name type="scientific">Synchytrium endobioticum</name>
    <dbReference type="NCBI Taxonomy" id="286115"/>
    <lineage>
        <taxon>Eukaryota</taxon>
        <taxon>Fungi</taxon>
        <taxon>Fungi incertae sedis</taxon>
        <taxon>Chytridiomycota</taxon>
        <taxon>Chytridiomycota incertae sedis</taxon>
        <taxon>Chytridiomycetes</taxon>
        <taxon>Synchytriales</taxon>
        <taxon>Synchytriaceae</taxon>
        <taxon>Synchytrium</taxon>
    </lineage>
</organism>
<feature type="transmembrane region" description="Helical" evidence="18">
    <location>
        <begin position="341"/>
        <end position="363"/>
    </location>
</feature>
<feature type="compositionally biased region" description="Basic and acidic residues" evidence="19">
    <location>
        <begin position="1"/>
        <end position="17"/>
    </location>
</feature>
<feature type="transmembrane region" description="Helical" evidence="18">
    <location>
        <begin position="506"/>
        <end position="530"/>
    </location>
</feature>
<keyword evidence="12 18" id="KW-0445">Lipid transport</keyword>
<dbReference type="GO" id="GO:0034045">
    <property type="term" value="C:phagophore assembly site membrane"/>
    <property type="evidence" value="ECO:0007669"/>
    <property type="project" value="UniProtKB-SubCell"/>
</dbReference>
<feature type="compositionally biased region" description="Polar residues" evidence="19">
    <location>
        <begin position="112"/>
        <end position="130"/>
    </location>
</feature>
<comment type="catalytic activity">
    <reaction evidence="15">
        <text>a 1,2-diacyl-sn-glycero-3-phosphoethanolamine(in) = a 1,2-diacyl-sn-glycero-3-phosphoethanolamine(out)</text>
        <dbReference type="Rhea" id="RHEA:38895"/>
        <dbReference type="ChEBI" id="CHEBI:64612"/>
    </reaction>
</comment>
<comment type="catalytic activity">
    <reaction evidence="17">
        <text>a 1,2-diacyl-sn-glycero-3-phosphocholine(in) = a 1,2-diacyl-sn-glycero-3-phosphocholine(out)</text>
        <dbReference type="Rhea" id="RHEA:38571"/>
        <dbReference type="ChEBI" id="CHEBI:57643"/>
    </reaction>
</comment>
<evidence type="ECO:0000256" key="2">
    <source>
        <dbReference type="ARBA" id="ARBA00004477"/>
    </source>
</evidence>
<accession>A0A507DB13</accession>
<evidence type="ECO:0000256" key="11">
    <source>
        <dbReference type="ARBA" id="ARBA00023034"/>
    </source>
</evidence>
<feature type="compositionally biased region" description="Low complexity" evidence="19">
    <location>
        <begin position="131"/>
        <end position="145"/>
    </location>
</feature>
<comment type="caution">
    <text evidence="20">The sequence shown here is derived from an EMBL/GenBank/DDBJ whole genome shotgun (WGS) entry which is preliminary data.</text>
</comment>
<dbReference type="VEuPathDB" id="FungiDB:SeMB42_g00331"/>
<feature type="transmembrane region" description="Helical" evidence="18">
    <location>
        <begin position="629"/>
        <end position="647"/>
    </location>
</feature>
<feature type="compositionally biased region" description="Polar residues" evidence="19">
    <location>
        <begin position="239"/>
        <end position="253"/>
    </location>
</feature>
<evidence type="ECO:0000256" key="5">
    <source>
        <dbReference type="ARBA" id="ARBA00006185"/>
    </source>
</evidence>
<comment type="function">
    <text evidence="18">Phospholipid scramblase involved in autophagy. Cycles between the preautophagosomal structure/phagophore assembly site (PAS) and the cytoplasmic vesicle pool and supplies membrane for the growing autophagosome. Lipid scramblase activity plays a key role in preautophagosomal structure/phagophore assembly by distributing the phospholipids that arrive through ATG2 from the cytoplasmic to the luminal leaflet of the bilayer, thereby driving autophagosomal membrane expansion.</text>
</comment>
<dbReference type="AlphaFoldDB" id="A0A507DB13"/>
<evidence type="ECO:0000256" key="10">
    <source>
        <dbReference type="ARBA" id="ARBA00023006"/>
    </source>
</evidence>
<evidence type="ECO:0000256" key="18">
    <source>
        <dbReference type="RuleBase" id="RU364027"/>
    </source>
</evidence>
<dbReference type="EMBL" id="QEAN01000006">
    <property type="protein sequence ID" value="TPX54370.1"/>
    <property type="molecule type" value="Genomic_DNA"/>
</dbReference>
<evidence type="ECO:0000256" key="6">
    <source>
        <dbReference type="ARBA" id="ARBA00018074"/>
    </source>
</evidence>
<comment type="similarity">
    <text evidence="5 18">Belongs to the ATG9 family.</text>
</comment>
<keyword evidence="9 18" id="KW-1133">Transmembrane helix</keyword>
<evidence type="ECO:0000313" key="22">
    <source>
        <dbReference type="Proteomes" id="UP000317494"/>
    </source>
</evidence>
<dbReference type="STRING" id="286115.A0A507DB13"/>
<dbReference type="Proteomes" id="UP000317494">
    <property type="component" value="Unassembled WGS sequence"/>
</dbReference>
<dbReference type="EMBL" id="QEAM01000046">
    <property type="protein sequence ID" value="TPX48763.1"/>
    <property type="molecule type" value="Genomic_DNA"/>
</dbReference>
<feature type="compositionally biased region" description="Low complexity" evidence="19">
    <location>
        <begin position="39"/>
        <end position="52"/>
    </location>
</feature>
<keyword evidence="8 18" id="KW-0812">Transmembrane</keyword>
<dbReference type="Pfam" id="PF04109">
    <property type="entry name" value="ATG9"/>
    <property type="match status" value="1"/>
</dbReference>
<keyword evidence="11" id="KW-0333">Golgi apparatus</keyword>
<evidence type="ECO:0000256" key="1">
    <source>
        <dbReference type="ARBA" id="ARBA00004439"/>
    </source>
</evidence>
<dbReference type="PANTHER" id="PTHR13038:SF10">
    <property type="entry name" value="AUTOPHAGY-RELATED PROTEIN 9"/>
    <property type="match status" value="1"/>
</dbReference>
<dbReference type="GO" id="GO:0000139">
    <property type="term" value="C:Golgi membrane"/>
    <property type="evidence" value="ECO:0007669"/>
    <property type="project" value="UniProtKB-SubCell"/>
</dbReference>
<keyword evidence="13 18" id="KW-0472">Membrane</keyword>
<evidence type="ECO:0000256" key="14">
    <source>
        <dbReference type="ARBA" id="ARBA00024479"/>
    </source>
</evidence>
<dbReference type="GO" id="GO:0034497">
    <property type="term" value="P:protein localization to phagophore assembly site"/>
    <property type="evidence" value="ECO:0007669"/>
    <property type="project" value="TreeGrafter"/>
</dbReference>
<evidence type="ECO:0000256" key="15">
    <source>
        <dbReference type="ARBA" id="ARBA00024615"/>
    </source>
</evidence>
<evidence type="ECO:0000256" key="3">
    <source>
        <dbReference type="ARBA" id="ARBA00004511"/>
    </source>
</evidence>
<dbReference type="InterPro" id="IPR007241">
    <property type="entry name" value="Autophagy-rel_prot_9"/>
</dbReference>
<comment type="catalytic activity">
    <reaction evidence="16">
        <text>a 1,2-diacyl-sn-glycero-3-phospho-(1D-myo-inositol-3-phosphate)(in) = a 1,2-diacyl-sn-glycero-3-phospho-(1D-myo-inositol-3-phosphate)(out)</text>
        <dbReference type="Rhea" id="RHEA:67920"/>
        <dbReference type="ChEBI" id="CHEBI:58088"/>
    </reaction>
</comment>
<feature type="region of interest" description="Disordered" evidence="19">
    <location>
        <begin position="1"/>
        <end position="186"/>
    </location>
</feature>
<evidence type="ECO:0000313" key="23">
    <source>
        <dbReference type="Proteomes" id="UP000320475"/>
    </source>
</evidence>
<feature type="transmembrane region" description="Helical" evidence="18">
    <location>
        <begin position="588"/>
        <end position="613"/>
    </location>
</feature>
<reference evidence="22 23" key="1">
    <citation type="journal article" date="2019" name="Sci. Rep.">
        <title>Comparative genomics of chytrid fungi reveal insights into the obligate biotrophic and pathogenic lifestyle of Synchytrium endobioticum.</title>
        <authorList>
            <person name="van de Vossenberg B.T.L.H."/>
            <person name="Warris S."/>
            <person name="Nguyen H.D.T."/>
            <person name="van Gent-Pelzer M.P.E."/>
            <person name="Joly D.L."/>
            <person name="van de Geest H.C."/>
            <person name="Bonants P.J.M."/>
            <person name="Smith D.S."/>
            <person name="Levesque C.A."/>
            <person name="van der Lee T.A.J."/>
        </authorList>
    </citation>
    <scope>NUCLEOTIDE SEQUENCE [LARGE SCALE GENOMIC DNA]</scope>
    <source>
        <strain evidence="20 23">LEV6574</strain>
        <strain evidence="21 22">MB42</strain>
    </source>
</reference>
<dbReference type="PANTHER" id="PTHR13038">
    <property type="entry name" value="APG9 AUTOPHAGY 9"/>
    <property type="match status" value="1"/>
</dbReference>
<gene>
    <name evidence="20" type="ORF">SeLEV6574_g01866</name>
    <name evidence="21" type="ORF">SeMB42_g00331</name>
</gene>
<evidence type="ECO:0000256" key="16">
    <source>
        <dbReference type="ARBA" id="ARBA00024621"/>
    </source>
</evidence>
<dbReference type="GO" id="GO:0006869">
    <property type="term" value="P:lipid transport"/>
    <property type="evidence" value="ECO:0007669"/>
    <property type="project" value="UniProtKB-KW"/>
</dbReference>
<evidence type="ECO:0000313" key="20">
    <source>
        <dbReference type="EMBL" id="TPX48763.1"/>
    </source>
</evidence>
<evidence type="ECO:0000256" key="4">
    <source>
        <dbReference type="ARBA" id="ARBA00004653"/>
    </source>
</evidence>
<evidence type="ECO:0000313" key="21">
    <source>
        <dbReference type="EMBL" id="TPX54370.1"/>
    </source>
</evidence>
<dbReference type="GO" id="GO:0030659">
    <property type="term" value="C:cytoplasmic vesicle membrane"/>
    <property type="evidence" value="ECO:0007669"/>
    <property type="project" value="UniProtKB-SubCell"/>
</dbReference>
<dbReference type="GO" id="GO:0005776">
    <property type="term" value="C:autophagosome"/>
    <property type="evidence" value="ECO:0007669"/>
    <property type="project" value="TreeGrafter"/>
</dbReference>
<name>A0A507DB13_9FUNG</name>
<dbReference type="GO" id="GO:0000422">
    <property type="term" value="P:autophagy of mitochondrion"/>
    <property type="evidence" value="ECO:0007669"/>
    <property type="project" value="TreeGrafter"/>
</dbReference>